<dbReference type="Pfam" id="PF10604">
    <property type="entry name" value="Polyketide_cyc2"/>
    <property type="match status" value="1"/>
</dbReference>
<organism evidence="1 2">
    <name type="scientific">Actinospica durhamensis</name>
    <dbReference type="NCBI Taxonomy" id="1508375"/>
    <lineage>
        <taxon>Bacteria</taxon>
        <taxon>Bacillati</taxon>
        <taxon>Actinomycetota</taxon>
        <taxon>Actinomycetes</taxon>
        <taxon>Catenulisporales</taxon>
        <taxon>Actinospicaceae</taxon>
        <taxon>Actinospica</taxon>
    </lineage>
</organism>
<evidence type="ECO:0000313" key="1">
    <source>
        <dbReference type="EMBL" id="MBR7832507.1"/>
    </source>
</evidence>
<sequence length="190" mass="21097">MTTHTPDTSTVGASTTATVPLFVNRAEVRVAADPETVYALVTDLGRSGEWSPECTGGAWIGEPAQVGSVFRGENYRAEDVVGWAPLIRGEWTTEAEVVVARQDREFRWAMRDKETGRTQLSVWGFVVAPEGDGSVLAHEFQMDEPTEGIRKITKDMGEQGRSRFIVEWGEKIQGDLVATLDRIKEILEKR</sequence>
<dbReference type="Proteomes" id="UP000675781">
    <property type="component" value="Unassembled WGS sequence"/>
</dbReference>
<evidence type="ECO:0000313" key="2">
    <source>
        <dbReference type="Proteomes" id="UP000675781"/>
    </source>
</evidence>
<dbReference type="SUPFAM" id="SSF55961">
    <property type="entry name" value="Bet v1-like"/>
    <property type="match status" value="1"/>
</dbReference>
<dbReference type="InterPro" id="IPR023393">
    <property type="entry name" value="START-like_dom_sf"/>
</dbReference>
<reference evidence="1" key="1">
    <citation type="submission" date="2021-04" db="EMBL/GenBank/DDBJ databases">
        <title>Genome based classification of Actinospica acidithermotolerans sp. nov., an actinobacterium isolated from an Indonesian hot spring.</title>
        <authorList>
            <person name="Kusuma A.B."/>
            <person name="Putra K.E."/>
            <person name="Nafisah S."/>
            <person name="Loh J."/>
            <person name="Nouioui I."/>
            <person name="Goodfellow M."/>
        </authorList>
    </citation>
    <scope>NUCLEOTIDE SEQUENCE</scope>
    <source>
        <strain evidence="1">CSCA 57</strain>
    </source>
</reference>
<dbReference type="InterPro" id="IPR019587">
    <property type="entry name" value="Polyketide_cyclase/dehydratase"/>
</dbReference>
<dbReference type="Gene3D" id="3.30.530.20">
    <property type="match status" value="1"/>
</dbReference>
<comment type="caution">
    <text evidence="1">The sequence shown here is derived from an EMBL/GenBank/DDBJ whole genome shotgun (WGS) entry which is preliminary data.</text>
</comment>
<name>A0A941EL32_9ACTN</name>
<dbReference type="EMBL" id="JAGSOG010000012">
    <property type="protein sequence ID" value="MBR7832507.1"/>
    <property type="molecule type" value="Genomic_DNA"/>
</dbReference>
<dbReference type="AlphaFoldDB" id="A0A941EL32"/>
<dbReference type="CDD" id="cd07812">
    <property type="entry name" value="SRPBCC"/>
    <property type="match status" value="1"/>
</dbReference>
<dbReference type="RefSeq" id="WP_212527036.1">
    <property type="nucleotide sequence ID" value="NZ_JAGSOG010000012.1"/>
</dbReference>
<keyword evidence="2" id="KW-1185">Reference proteome</keyword>
<proteinExistence type="predicted"/>
<protein>
    <submittedName>
        <fullName evidence="1">SRPBCC family protein</fullName>
    </submittedName>
</protein>
<accession>A0A941EL32</accession>
<gene>
    <name evidence="1" type="ORF">KDL01_04515</name>
</gene>